<dbReference type="AlphaFoldDB" id="A0A1H0PY42"/>
<evidence type="ECO:0000256" key="1">
    <source>
        <dbReference type="SAM" id="SignalP"/>
    </source>
</evidence>
<keyword evidence="1" id="KW-0732">Signal</keyword>
<name>A0A1H0PY42_9CLOT</name>
<dbReference type="GeneID" id="65309660"/>
<dbReference type="Proteomes" id="UP000198597">
    <property type="component" value="Unassembled WGS sequence"/>
</dbReference>
<protein>
    <recommendedName>
        <fullName evidence="6">Lipoprotein</fullName>
    </recommendedName>
</protein>
<dbReference type="Proteomes" id="UP000585258">
    <property type="component" value="Unassembled WGS sequence"/>
</dbReference>
<dbReference type="EMBL" id="JACKWY010000001">
    <property type="protein sequence ID" value="MBB6713381.1"/>
    <property type="molecule type" value="Genomic_DNA"/>
</dbReference>
<sequence length="79" mass="8916">MKKIILSLTLIGALAMTPSVICSTNIDNPNDNVQYKKTSIEENTETSILVEDTLESKCHCEDEDCQKENKKIENIDKEN</sequence>
<evidence type="ECO:0000313" key="5">
    <source>
        <dbReference type="Proteomes" id="UP000585258"/>
    </source>
</evidence>
<reference evidence="2 5" key="2">
    <citation type="submission" date="2020-08" db="EMBL/GenBank/DDBJ databases">
        <title>Clostridia isolated from Swiss meat.</title>
        <authorList>
            <person name="Wambui J."/>
            <person name="Stevens M.J.A."/>
            <person name="Stephan R."/>
        </authorList>
    </citation>
    <scope>NUCLEOTIDE SEQUENCE [LARGE SCALE GENOMIC DNA]</scope>
    <source>
        <strain evidence="2 5">CM001</strain>
    </source>
</reference>
<evidence type="ECO:0000313" key="3">
    <source>
        <dbReference type="EMBL" id="SDP10111.1"/>
    </source>
</evidence>
<keyword evidence="4" id="KW-1185">Reference proteome</keyword>
<feature type="chain" id="PRO_5044058423" description="Lipoprotein" evidence="1">
    <location>
        <begin position="22"/>
        <end position="79"/>
    </location>
</feature>
<feature type="signal peptide" evidence="1">
    <location>
        <begin position="1"/>
        <end position="21"/>
    </location>
</feature>
<dbReference type="EMBL" id="FNJM01000002">
    <property type="protein sequence ID" value="SDP10111.1"/>
    <property type="molecule type" value="Genomic_DNA"/>
</dbReference>
<gene>
    <name evidence="2" type="ORF">H7E68_01370</name>
    <name evidence="3" type="ORF">SAMN04488529_102124</name>
</gene>
<evidence type="ECO:0008006" key="6">
    <source>
        <dbReference type="Google" id="ProtNLM"/>
    </source>
</evidence>
<organism evidence="3 4">
    <name type="scientific">Clostridium gasigenes</name>
    <dbReference type="NCBI Taxonomy" id="94869"/>
    <lineage>
        <taxon>Bacteria</taxon>
        <taxon>Bacillati</taxon>
        <taxon>Bacillota</taxon>
        <taxon>Clostridia</taxon>
        <taxon>Eubacteriales</taxon>
        <taxon>Clostridiaceae</taxon>
        <taxon>Clostridium</taxon>
    </lineage>
</organism>
<dbReference type="STRING" id="94869.SAMN04488529_102124"/>
<reference evidence="3 4" key="1">
    <citation type="submission" date="2016-10" db="EMBL/GenBank/DDBJ databases">
        <authorList>
            <person name="de Groot N.N."/>
        </authorList>
    </citation>
    <scope>NUCLEOTIDE SEQUENCE [LARGE SCALE GENOMIC DNA]</scope>
    <source>
        <strain evidence="3 4">DSM 12272</strain>
    </source>
</reference>
<evidence type="ECO:0000313" key="2">
    <source>
        <dbReference type="EMBL" id="MBB6713381.1"/>
    </source>
</evidence>
<accession>A0A1H0PY42</accession>
<proteinExistence type="predicted"/>
<evidence type="ECO:0000313" key="4">
    <source>
        <dbReference type="Proteomes" id="UP000198597"/>
    </source>
</evidence>
<dbReference type="RefSeq" id="WP_089966807.1">
    <property type="nucleotide sequence ID" value="NZ_CP071376.1"/>
</dbReference>